<name>A0ABP8Z067_9ACTN</name>
<dbReference type="InterPro" id="IPR036291">
    <property type="entry name" value="NAD(P)-bd_dom_sf"/>
</dbReference>
<sequence>MGQFNGKVALVTGGGTGIGRATADRLVQEGAHVFITGRRQAELDAAARQIGAQSVTAVSGDISDLADLDRLFAAIRAHGGGLDILFANAAVAELLPLEHITEQHFDQIFDVNVRGTVFTVQKALPLLNDGAAVILCSSTAAEQGIEGFSVYSASKAAVRTLARSWTTELKGRGIRVNAVSPGSIDTAIVEQLVGDENAAAVRVGLAGSTPIGRIGRPEEVASAVAFLASNESR</sequence>
<dbReference type="InterPro" id="IPR057326">
    <property type="entry name" value="KR_dom"/>
</dbReference>
<dbReference type="Proteomes" id="UP001499882">
    <property type="component" value="Unassembled WGS sequence"/>
</dbReference>
<dbReference type="EMBL" id="BAABKN010000019">
    <property type="protein sequence ID" value="GAA4742715.1"/>
    <property type="molecule type" value="Genomic_DNA"/>
</dbReference>
<feature type="domain" description="Ketoreductase" evidence="3">
    <location>
        <begin position="7"/>
        <end position="182"/>
    </location>
</feature>
<evidence type="ECO:0000313" key="4">
    <source>
        <dbReference type="EMBL" id="GAA4742715.1"/>
    </source>
</evidence>
<evidence type="ECO:0000313" key="5">
    <source>
        <dbReference type="Proteomes" id="UP001499882"/>
    </source>
</evidence>
<keyword evidence="5" id="KW-1185">Reference proteome</keyword>
<evidence type="ECO:0000256" key="1">
    <source>
        <dbReference type="ARBA" id="ARBA00006484"/>
    </source>
</evidence>
<evidence type="ECO:0000256" key="2">
    <source>
        <dbReference type="ARBA" id="ARBA00023002"/>
    </source>
</evidence>
<dbReference type="PANTHER" id="PTHR43669">
    <property type="entry name" value="5-KETO-D-GLUCONATE 5-REDUCTASE"/>
    <property type="match status" value="1"/>
</dbReference>
<proteinExistence type="inferred from homology"/>
<dbReference type="RefSeq" id="WP_345527549.1">
    <property type="nucleotide sequence ID" value="NZ_BAABKN010000019.1"/>
</dbReference>
<organism evidence="4 5">
    <name type="scientific">Nocardioides endophyticus</name>
    <dbReference type="NCBI Taxonomy" id="1353775"/>
    <lineage>
        <taxon>Bacteria</taxon>
        <taxon>Bacillati</taxon>
        <taxon>Actinomycetota</taxon>
        <taxon>Actinomycetes</taxon>
        <taxon>Propionibacteriales</taxon>
        <taxon>Nocardioidaceae</taxon>
        <taxon>Nocardioides</taxon>
    </lineage>
</organism>
<dbReference type="SMART" id="SM00822">
    <property type="entry name" value="PKS_KR"/>
    <property type="match status" value="1"/>
</dbReference>
<comment type="caution">
    <text evidence="4">The sequence shown here is derived from an EMBL/GenBank/DDBJ whole genome shotgun (WGS) entry which is preliminary data.</text>
</comment>
<accession>A0ABP8Z067</accession>
<dbReference type="Pfam" id="PF13561">
    <property type="entry name" value="adh_short_C2"/>
    <property type="match status" value="1"/>
</dbReference>
<evidence type="ECO:0000259" key="3">
    <source>
        <dbReference type="SMART" id="SM00822"/>
    </source>
</evidence>
<reference evidence="5" key="1">
    <citation type="journal article" date="2019" name="Int. J. Syst. Evol. Microbiol.">
        <title>The Global Catalogue of Microorganisms (GCM) 10K type strain sequencing project: providing services to taxonomists for standard genome sequencing and annotation.</title>
        <authorList>
            <consortium name="The Broad Institute Genomics Platform"/>
            <consortium name="The Broad Institute Genome Sequencing Center for Infectious Disease"/>
            <person name="Wu L."/>
            <person name="Ma J."/>
        </authorList>
    </citation>
    <scope>NUCLEOTIDE SEQUENCE [LARGE SCALE GENOMIC DNA]</scope>
    <source>
        <strain evidence="5">JCM 18532</strain>
    </source>
</reference>
<dbReference type="PANTHER" id="PTHR43669:SF3">
    <property type="entry name" value="ALCOHOL DEHYDROGENASE, PUTATIVE (AFU_ORTHOLOGUE AFUA_3G03445)-RELATED"/>
    <property type="match status" value="1"/>
</dbReference>
<dbReference type="PRINTS" id="PR00081">
    <property type="entry name" value="GDHRDH"/>
</dbReference>
<protein>
    <submittedName>
        <fullName evidence="4">SDR family oxidoreductase</fullName>
    </submittedName>
</protein>
<dbReference type="CDD" id="cd05233">
    <property type="entry name" value="SDR_c"/>
    <property type="match status" value="1"/>
</dbReference>
<gene>
    <name evidence="4" type="ORF">GCM10023350_29220</name>
</gene>
<dbReference type="Gene3D" id="3.40.50.720">
    <property type="entry name" value="NAD(P)-binding Rossmann-like Domain"/>
    <property type="match status" value="1"/>
</dbReference>
<comment type="similarity">
    <text evidence="1">Belongs to the short-chain dehydrogenases/reductases (SDR) family.</text>
</comment>
<dbReference type="InterPro" id="IPR002347">
    <property type="entry name" value="SDR_fam"/>
</dbReference>
<keyword evidence="2" id="KW-0560">Oxidoreductase</keyword>
<dbReference type="SUPFAM" id="SSF51735">
    <property type="entry name" value="NAD(P)-binding Rossmann-fold domains"/>
    <property type="match status" value="1"/>
</dbReference>